<dbReference type="EMBL" id="CAMXCH010000003">
    <property type="protein sequence ID" value="CAI3950696.1"/>
    <property type="molecule type" value="Genomic_DNA"/>
</dbReference>
<proteinExistence type="predicted"/>
<gene>
    <name evidence="1" type="ORF">R83534S58_LOCUS1692</name>
</gene>
<evidence type="ECO:0000313" key="2">
    <source>
        <dbReference type="Proteomes" id="UP001154272"/>
    </source>
</evidence>
<protein>
    <submittedName>
        <fullName evidence="1">Uncharacterized protein</fullName>
    </submittedName>
</protein>
<organism evidence="1 2">
    <name type="scientific">Commensalibacter papalotli</name>
    <name type="common">ex Botero et al. 2024</name>
    <dbReference type="NCBI Taxonomy" id="2972766"/>
    <lineage>
        <taxon>Bacteria</taxon>
        <taxon>Pseudomonadati</taxon>
        <taxon>Pseudomonadota</taxon>
        <taxon>Alphaproteobacteria</taxon>
        <taxon>Acetobacterales</taxon>
        <taxon>Acetobacteraceae</taxon>
    </lineage>
</organism>
<sequence>MLKMIMIYLFQYKKYILYALMGCILCLSYTSSYGQVTEKLYIGKSPTGSIGYLFIQTRPINQIYTVLNIKNIQCSNFVQGYTERQANRFILRTDIPDPRKDDQHQCQVTFIQKNQNLLVTNEQNCFKLQEAGCSFTSMRFSPTPLSGQ</sequence>
<keyword evidence="2" id="KW-1185">Reference proteome</keyword>
<accession>A0ABN8WEN5</accession>
<reference evidence="1" key="1">
    <citation type="submission" date="2022-10" db="EMBL/GenBank/DDBJ databases">
        <authorList>
            <person name="Botero Cardona J."/>
        </authorList>
    </citation>
    <scope>NUCLEOTIDE SEQUENCE</scope>
    <source>
        <strain evidence="1">R-83534</strain>
    </source>
</reference>
<dbReference type="Proteomes" id="UP001154272">
    <property type="component" value="Unassembled WGS sequence"/>
</dbReference>
<comment type="caution">
    <text evidence="1">The sequence shown here is derived from an EMBL/GenBank/DDBJ whole genome shotgun (WGS) entry which is preliminary data.</text>
</comment>
<evidence type="ECO:0000313" key="1">
    <source>
        <dbReference type="EMBL" id="CAI3950696.1"/>
    </source>
</evidence>
<name>A0ABN8WEN5_9PROT</name>